<keyword evidence="7" id="KW-0238">DNA-binding</keyword>
<dbReference type="SMART" id="SM00388">
    <property type="entry name" value="HisKA"/>
    <property type="match status" value="1"/>
</dbReference>
<evidence type="ECO:0000256" key="11">
    <source>
        <dbReference type="SAM" id="Phobius"/>
    </source>
</evidence>
<dbReference type="Gene3D" id="1.10.287.130">
    <property type="match status" value="1"/>
</dbReference>
<dbReference type="InterPro" id="IPR019734">
    <property type="entry name" value="TPR_rpt"/>
</dbReference>
<dbReference type="SUPFAM" id="SSF48452">
    <property type="entry name" value="TPR-like"/>
    <property type="match status" value="2"/>
</dbReference>
<dbReference type="SUPFAM" id="SSF55874">
    <property type="entry name" value="ATPase domain of HSP90 chaperone/DNA topoisomerase II/histidine kinase"/>
    <property type="match status" value="1"/>
</dbReference>
<evidence type="ECO:0000256" key="9">
    <source>
        <dbReference type="PROSITE-ProRule" id="PRU00169"/>
    </source>
</evidence>
<evidence type="ECO:0000313" key="15">
    <source>
        <dbReference type="EMBL" id="KGN89901.1"/>
    </source>
</evidence>
<dbReference type="Pfam" id="PF00072">
    <property type="entry name" value="Response_reg"/>
    <property type="match status" value="1"/>
</dbReference>
<accession>A0A0A2FFS8</accession>
<dbReference type="InterPro" id="IPR018062">
    <property type="entry name" value="HTH_AraC-typ_CS"/>
</dbReference>
<keyword evidence="3 9" id="KW-0597">Phosphoprotein</keyword>
<dbReference type="PROSITE" id="PS50110">
    <property type="entry name" value="RESPONSE_REGULATORY"/>
    <property type="match status" value="1"/>
</dbReference>
<dbReference type="AlphaFoldDB" id="A0A0A2FFS8"/>
<comment type="caution">
    <text evidence="15">The sequence shown here is derived from an EMBL/GenBank/DDBJ whole genome shotgun (WGS) entry which is preliminary data.</text>
</comment>
<dbReference type="RefSeq" id="WP_039423998.1">
    <property type="nucleotide sequence ID" value="NZ_JRAK01000057.1"/>
</dbReference>
<dbReference type="InterPro" id="IPR011006">
    <property type="entry name" value="CheY-like_superfamily"/>
</dbReference>
<dbReference type="SUPFAM" id="SSF52172">
    <property type="entry name" value="CheY-like"/>
    <property type="match status" value="1"/>
</dbReference>
<dbReference type="GO" id="GO:0043565">
    <property type="term" value="F:sequence-specific DNA binding"/>
    <property type="evidence" value="ECO:0007669"/>
    <property type="project" value="InterPro"/>
</dbReference>
<dbReference type="InterPro" id="IPR036890">
    <property type="entry name" value="HATPase_C_sf"/>
</dbReference>
<dbReference type="Proteomes" id="UP000030146">
    <property type="component" value="Unassembled WGS sequence"/>
</dbReference>
<comment type="catalytic activity">
    <reaction evidence="1">
        <text>ATP + protein L-histidine = ADP + protein N-phospho-L-histidine.</text>
        <dbReference type="EC" id="2.7.13.3"/>
    </reaction>
</comment>
<dbReference type="Pfam" id="PF02518">
    <property type="entry name" value="HATPase_c"/>
    <property type="match status" value="1"/>
</dbReference>
<dbReference type="InterPro" id="IPR003594">
    <property type="entry name" value="HATPase_dom"/>
</dbReference>
<dbReference type="InterPro" id="IPR004358">
    <property type="entry name" value="Sig_transdc_His_kin-like_C"/>
</dbReference>
<evidence type="ECO:0000256" key="2">
    <source>
        <dbReference type="ARBA" id="ARBA00012438"/>
    </source>
</evidence>
<dbReference type="SMART" id="SM00387">
    <property type="entry name" value="HATPase_c"/>
    <property type="match status" value="1"/>
</dbReference>
<feature type="domain" description="Histidine kinase" evidence="13">
    <location>
        <begin position="432"/>
        <end position="650"/>
    </location>
</feature>
<dbReference type="SMART" id="SM00028">
    <property type="entry name" value="TPR"/>
    <property type="match status" value="5"/>
</dbReference>
<keyword evidence="11" id="KW-0812">Transmembrane</keyword>
<dbReference type="EMBL" id="JRAK01000057">
    <property type="protein sequence ID" value="KGN89901.1"/>
    <property type="molecule type" value="Genomic_DNA"/>
</dbReference>
<dbReference type="Pfam" id="PF12833">
    <property type="entry name" value="HTH_18"/>
    <property type="match status" value="1"/>
</dbReference>
<dbReference type="Gene3D" id="3.30.565.10">
    <property type="entry name" value="Histidine kinase-like ATPase, C-terminal domain"/>
    <property type="match status" value="1"/>
</dbReference>
<organism evidence="15 16">
    <name type="scientific">Porphyromonas gulae</name>
    <dbReference type="NCBI Taxonomy" id="111105"/>
    <lineage>
        <taxon>Bacteria</taxon>
        <taxon>Pseudomonadati</taxon>
        <taxon>Bacteroidota</taxon>
        <taxon>Bacteroidia</taxon>
        <taxon>Bacteroidales</taxon>
        <taxon>Porphyromonadaceae</taxon>
        <taxon>Porphyromonas</taxon>
    </lineage>
</organism>
<dbReference type="InterPro" id="IPR009057">
    <property type="entry name" value="Homeodomain-like_sf"/>
</dbReference>
<feature type="domain" description="HTH araC/xylS-type" evidence="12">
    <location>
        <begin position="849"/>
        <end position="949"/>
    </location>
</feature>
<protein>
    <recommendedName>
        <fullName evidence="2">histidine kinase</fullName>
        <ecNumber evidence="2">2.7.13.3</ecNumber>
    </recommendedName>
</protein>
<evidence type="ECO:0000256" key="1">
    <source>
        <dbReference type="ARBA" id="ARBA00000085"/>
    </source>
</evidence>
<evidence type="ECO:0000313" key="16">
    <source>
        <dbReference type="Proteomes" id="UP000030146"/>
    </source>
</evidence>
<evidence type="ECO:0000259" key="12">
    <source>
        <dbReference type="PROSITE" id="PS01124"/>
    </source>
</evidence>
<dbReference type="PANTHER" id="PTHR43547:SF2">
    <property type="entry name" value="HYBRID SIGNAL TRANSDUCTION HISTIDINE KINASE C"/>
    <property type="match status" value="1"/>
</dbReference>
<dbReference type="PROSITE" id="PS51257">
    <property type="entry name" value="PROKAR_LIPOPROTEIN"/>
    <property type="match status" value="1"/>
</dbReference>
<keyword evidence="4" id="KW-0808">Transferase</keyword>
<dbReference type="PRINTS" id="PR00344">
    <property type="entry name" value="BCTRLSENSOR"/>
</dbReference>
<sequence>MKKLFPLLLILSIFVGCGKKEKHSVTEIAREKKRIAALLYEKELSADSVKELYENSVQDKNLVEQMLFAIEVGKRMRNISQYTEAMLYHQKGLNAALALRDTIVAVQAWNHLGTDSRRIGAFAEASDYHYKALSLIESFSGNQNKTAIKARSAALNGIGNINLELGYHDEAEKNFLEALRGEKELESPLGQAINYANLGRIYRQRKEYDKARTYFLLSLEQNNMAENLMGIGLCSINLGEVDEEKGDYQKALQEYATAYKLMEQLSDRWHWLNSCIPMARINLKQGNEKLYQHFISLAEETAKEINSTSHLIEIYNLQYENLKRKKEYKQALESFRLSKTLSDSMSIAHKVSSIQETRFNYERNKSQKELEEIQQVSKAKQEKSKFILLSTLFALFISILLISVLTYAYRQGKKHNKLIKETDKLRSSFFTGITHEFRTPITVIQGLNEKMRSSPDLQASDRAELHKIIDRQSSHMLNLVNQLLDICKIRSGISTPEWRNGDIVSFVQILIDSFTPYAQAQDITLELQAESKPIVVDFIPSYLQKIISNLLSNAIKYSFAGGRVVISLAKTKNEKNLIIRVADNGIGIDKTDQAHIFDIFYRGQSATEKHGSGVGLSFTNILVENLRGTIKVESQPGKGSAFTISIPTQNQSSSAVILPWLHSSDDIVMPVHVESDDSATSQVAAAPNHRFEDERPTILLVEDNKDINLLVKLLLCDRFNVLSAANGKEGIALATEHIPDIIITDIMMPIMDGIEMTIRMKQSPLLCHIPIVALTAKSTEQDRLEGIKSGVASYLCKPFSPEELLVQIEQLLKDRESLKKFYMQKLMLDRKPEEEEPQPIDDSSMQFLLAAKDAVSGGVKQNPDFSAQDLAEKMCMSPSQLNRKLTSVVGCSAIGYIQQIKIKLACKLLADESKNISDISIEAGFSDPAYFSRTFKRYMNCSPSQYRQKLLAMPGNDMETV</sequence>
<dbReference type="SUPFAM" id="SSF47384">
    <property type="entry name" value="Homodimeric domain of signal transducing histidine kinase"/>
    <property type="match status" value="1"/>
</dbReference>
<dbReference type="Gene3D" id="1.25.40.10">
    <property type="entry name" value="Tetratricopeptide repeat domain"/>
    <property type="match status" value="2"/>
</dbReference>
<keyword evidence="16" id="KW-1185">Reference proteome</keyword>
<dbReference type="CDD" id="cd00075">
    <property type="entry name" value="HATPase"/>
    <property type="match status" value="1"/>
</dbReference>
<dbReference type="PANTHER" id="PTHR43547">
    <property type="entry name" value="TWO-COMPONENT HISTIDINE KINASE"/>
    <property type="match status" value="1"/>
</dbReference>
<evidence type="ECO:0000259" key="13">
    <source>
        <dbReference type="PROSITE" id="PS50109"/>
    </source>
</evidence>
<keyword evidence="8" id="KW-0804">Transcription</keyword>
<feature type="modified residue" description="4-aspartylphosphate" evidence="9">
    <location>
        <position position="745"/>
    </location>
</feature>
<dbReference type="EC" id="2.7.13.3" evidence="2"/>
<evidence type="ECO:0000256" key="4">
    <source>
        <dbReference type="ARBA" id="ARBA00022679"/>
    </source>
</evidence>
<dbReference type="GO" id="GO:0000155">
    <property type="term" value="F:phosphorelay sensor kinase activity"/>
    <property type="evidence" value="ECO:0007669"/>
    <property type="project" value="InterPro"/>
</dbReference>
<evidence type="ECO:0000256" key="3">
    <source>
        <dbReference type="ARBA" id="ARBA00022553"/>
    </source>
</evidence>
<dbReference type="GO" id="GO:0003700">
    <property type="term" value="F:DNA-binding transcription factor activity"/>
    <property type="evidence" value="ECO:0007669"/>
    <property type="project" value="InterPro"/>
</dbReference>
<keyword evidence="6" id="KW-0805">Transcription regulation</keyword>
<dbReference type="PROSITE" id="PS00041">
    <property type="entry name" value="HTH_ARAC_FAMILY_1"/>
    <property type="match status" value="1"/>
</dbReference>
<dbReference type="SUPFAM" id="SSF46689">
    <property type="entry name" value="Homeodomain-like"/>
    <property type="match status" value="1"/>
</dbReference>
<evidence type="ECO:0000256" key="7">
    <source>
        <dbReference type="ARBA" id="ARBA00023125"/>
    </source>
</evidence>
<feature type="repeat" description="TPR" evidence="10">
    <location>
        <begin position="192"/>
        <end position="225"/>
    </location>
</feature>
<dbReference type="PROSITE" id="PS50005">
    <property type="entry name" value="TPR"/>
    <property type="match status" value="1"/>
</dbReference>
<keyword evidence="11" id="KW-0472">Membrane</keyword>
<dbReference type="InterPro" id="IPR018060">
    <property type="entry name" value="HTH_AraC"/>
</dbReference>
<dbReference type="PROSITE" id="PS01124">
    <property type="entry name" value="HTH_ARAC_FAMILY_2"/>
    <property type="match status" value="1"/>
</dbReference>
<dbReference type="InterPro" id="IPR001789">
    <property type="entry name" value="Sig_transdc_resp-reg_receiver"/>
</dbReference>
<dbReference type="InterPro" id="IPR036097">
    <property type="entry name" value="HisK_dim/P_sf"/>
</dbReference>
<keyword evidence="10" id="KW-0802">TPR repeat</keyword>
<evidence type="ECO:0000256" key="5">
    <source>
        <dbReference type="ARBA" id="ARBA00022777"/>
    </source>
</evidence>
<dbReference type="InterPro" id="IPR003661">
    <property type="entry name" value="HisK_dim/P_dom"/>
</dbReference>
<evidence type="ECO:0000256" key="10">
    <source>
        <dbReference type="PROSITE-ProRule" id="PRU00339"/>
    </source>
</evidence>
<dbReference type="FunFam" id="3.30.565.10:FF:000006">
    <property type="entry name" value="Sensor histidine kinase WalK"/>
    <property type="match status" value="1"/>
</dbReference>
<dbReference type="PROSITE" id="PS50109">
    <property type="entry name" value="HIS_KIN"/>
    <property type="match status" value="1"/>
</dbReference>
<evidence type="ECO:0000256" key="6">
    <source>
        <dbReference type="ARBA" id="ARBA00023015"/>
    </source>
</evidence>
<dbReference type="Gene3D" id="3.40.50.2300">
    <property type="match status" value="1"/>
</dbReference>
<dbReference type="InterPro" id="IPR005467">
    <property type="entry name" value="His_kinase_dom"/>
</dbReference>
<evidence type="ECO:0000259" key="14">
    <source>
        <dbReference type="PROSITE" id="PS50110"/>
    </source>
</evidence>
<dbReference type="Gene3D" id="1.10.10.60">
    <property type="entry name" value="Homeodomain-like"/>
    <property type="match status" value="1"/>
</dbReference>
<keyword evidence="11" id="KW-1133">Transmembrane helix</keyword>
<dbReference type="Pfam" id="PF13424">
    <property type="entry name" value="TPR_12"/>
    <property type="match status" value="1"/>
</dbReference>
<name>A0A0A2FFS8_9PORP</name>
<dbReference type="InterPro" id="IPR011990">
    <property type="entry name" value="TPR-like_helical_dom_sf"/>
</dbReference>
<evidence type="ECO:0000256" key="8">
    <source>
        <dbReference type="ARBA" id="ARBA00023163"/>
    </source>
</evidence>
<gene>
    <name evidence="15" type="ORF">HR15_03860</name>
</gene>
<proteinExistence type="predicted"/>
<dbReference type="CDD" id="cd00082">
    <property type="entry name" value="HisKA"/>
    <property type="match status" value="1"/>
</dbReference>
<feature type="transmembrane region" description="Helical" evidence="11">
    <location>
        <begin position="386"/>
        <end position="409"/>
    </location>
</feature>
<dbReference type="SMART" id="SM00448">
    <property type="entry name" value="REC"/>
    <property type="match status" value="1"/>
</dbReference>
<dbReference type="Pfam" id="PF00512">
    <property type="entry name" value="HisKA"/>
    <property type="match status" value="1"/>
</dbReference>
<dbReference type="SMART" id="SM00342">
    <property type="entry name" value="HTH_ARAC"/>
    <property type="match status" value="1"/>
</dbReference>
<feature type="domain" description="Response regulatory" evidence="14">
    <location>
        <begin position="697"/>
        <end position="812"/>
    </location>
</feature>
<keyword evidence="5" id="KW-0418">Kinase</keyword>
<reference evidence="15 16" key="1">
    <citation type="submission" date="2014-08" db="EMBL/GenBank/DDBJ databases">
        <title>Porphyromonas gulae strain:COT-052_OH3439 Genome sequencing.</title>
        <authorList>
            <person name="Wallis C."/>
            <person name="Deusch O."/>
            <person name="O'Flynn C."/>
            <person name="Davis I."/>
            <person name="Jospin G."/>
            <person name="Darling A.E."/>
            <person name="Coil D.A."/>
            <person name="Alexiev A."/>
            <person name="Horsfall A."/>
            <person name="Kirkwood N."/>
            <person name="Harris S."/>
            <person name="Eisen J.A."/>
        </authorList>
    </citation>
    <scope>NUCLEOTIDE SEQUENCE [LARGE SCALE GENOMIC DNA]</scope>
    <source>
        <strain evidence="16">COT-052 OH3439</strain>
    </source>
</reference>